<evidence type="ECO:0000259" key="5">
    <source>
        <dbReference type="PROSITE" id="PS51186"/>
    </source>
</evidence>
<comment type="similarity">
    <text evidence="3">Belongs to the acetyltransferase family. ARD1 subfamily.</text>
</comment>
<keyword evidence="2" id="KW-0012">Acyltransferase</keyword>
<dbReference type="GO" id="GO:0031415">
    <property type="term" value="C:NatA complex"/>
    <property type="evidence" value="ECO:0007669"/>
    <property type="project" value="InterPro"/>
</dbReference>
<evidence type="ECO:0000256" key="3">
    <source>
        <dbReference type="ARBA" id="ARBA00025786"/>
    </source>
</evidence>
<dbReference type="OrthoDB" id="25586at2759"/>
<dbReference type="InterPro" id="IPR000182">
    <property type="entry name" value="GNAT_dom"/>
</dbReference>
<evidence type="ECO:0000256" key="4">
    <source>
        <dbReference type="SAM" id="MobiDB-lite"/>
    </source>
</evidence>
<keyword evidence="1 6" id="KW-0808">Transferase</keyword>
<dbReference type="GO" id="GO:1990190">
    <property type="term" value="F:protein-N-terminal-glutamate acetyltransferase activity"/>
    <property type="evidence" value="ECO:0007669"/>
    <property type="project" value="TreeGrafter"/>
</dbReference>
<dbReference type="InterPro" id="IPR016181">
    <property type="entry name" value="Acyl_CoA_acyltransferase"/>
</dbReference>
<evidence type="ECO:0000256" key="2">
    <source>
        <dbReference type="ARBA" id="ARBA00023315"/>
    </source>
</evidence>
<dbReference type="PANTHER" id="PTHR23091">
    <property type="entry name" value="N-TERMINAL ACETYLTRANSFERASE"/>
    <property type="match status" value="1"/>
</dbReference>
<dbReference type="GO" id="GO:1990189">
    <property type="term" value="F:protein N-terminal-serine acetyltransferase activity"/>
    <property type="evidence" value="ECO:0007669"/>
    <property type="project" value="TreeGrafter"/>
</dbReference>
<dbReference type="FunFam" id="3.40.630.30:FF:000037">
    <property type="entry name" value="N-alpha-acetyltransferase daf-31-like"/>
    <property type="match status" value="1"/>
</dbReference>
<keyword evidence="7" id="KW-1185">Reference proteome</keyword>
<dbReference type="PANTHER" id="PTHR23091:SF4">
    <property type="entry name" value="N-TERMINAL AMINO-ACID N(ALPHA)-ACETYLTRANSFERASE NATA"/>
    <property type="match status" value="1"/>
</dbReference>
<sequence length="223" mass="25144">MDIRALKPEDIPHVQLANITNLPENYFCKYYLYHAMSWPQLSYVAVDVSRPSKTPYGPPKIVGYVLAKMEEDPSDGIPHGHITSLSVMRTHRRLGLADKLMRQSQRAMAETFAAQYVSLHVRVSNQAALHLYRDTLGFKVDKIEEKYYADGENAYSMRMDLADLKAELRLQDDSDEEEESVGKDEGDAVGSEGAEKKEKKRLVRVGRQLGVGDLVERNETAAA</sequence>
<dbReference type="Proteomes" id="UP000800036">
    <property type="component" value="Unassembled WGS sequence"/>
</dbReference>
<gene>
    <name evidence="6" type="ORF">BU23DRAFT_554448</name>
</gene>
<reference evidence="6" key="1">
    <citation type="journal article" date="2020" name="Stud. Mycol.">
        <title>101 Dothideomycetes genomes: a test case for predicting lifestyles and emergence of pathogens.</title>
        <authorList>
            <person name="Haridas S."/>
            <person name="Albert R."/>
            <person name="Binder M."/>
            <person name="Bloem J."/>
            <person name="Labutti K."/>
            <person name="Salamov A."/>
            <person name="Andreopoulos B."/>
            <person name="Baker S."/>
            <person name="Barry K."/>
            <person name="Bills G."/>
            <person name="Bluhm B."/>
            <person name="Cannon C."/>
            <person name="Castanera R."/>
            <person name="Culley D."/>
            <person name="Daum C."/>
            <person name="Ezra D."/>
            <person name="Gonzalez J."/>
            <person name="Henrissat B."/>
            <person name="Kuo A."/>
            <person name="Liang C."/>
            <person name="Lipzen A."/>
            <person name="Lutzoni F."/>
            <person name="Magnuson J."/>
            <person name="Mondo S."/>
            <person name="Nolan M."/>
            <person name="Ohm R."/>
            <person name="Pangilinan J."/>
            <person name="Park H.-J."/>
            <person name="Ramirez L."/>
            <person name="Alfaro M."/>
            <person name="Sun H."/>
            <person name="Tritt A."/>
            <person name="Yoshinaga Y."/>
            <person name="Zwiers L.-H."/>
            <person name="Turgeon B."/>
            <person name="Goodwin S."/>
            <person name="Spatafora J."/>
            <person name="Crous P."/>
            <person name="Grigoriev I."/>
        </authorList>
    </citation>
    <scope>NUCLEOTIDE SEQUENCE</scope>
    <source>
        <strain evidence="6">CBS 107.79</strain>
    </source>
</reference>
<dbReference type="InterPro" id="IPR045047">
    <property type="entry name" value="Ard1-like"/>
</dbReference>
<accession>A0A6A5V8H7</accession>
<dbReference type="Pfam" id="PF00583">
    <property type="entry name" value="Acetyltransf_1"/>
    <property type="match status" value="1"/>
</dbReference>
<feature type="region of interest" description="Disordered" evidence="4">
    <location>
        <begin position="172"/>
        <end position="198"/>
    </location>
</feature>
<evidence type="ECO:0000256" key="1">
    <source>
        <dbReference type="ARBA" id="ARBA00022679"/>
    </source>
</evidence>
<dbReference type="EMBL" id="ML976682">
    <property type="protein sequence ID" value="KAF1973158.1"/>
    <property type="molecule type" value="Genomic_DNA"/>
</dbReference>
<dbReference type="PROSITE" id="PS51186">
    <property type="entry name" value="GNAT"/>
    <property type="match status" value="1"/>
</dbReference>
<dbReference type="Gene3D" id="3.40.630.30">
    <property type="match status" value="1"/>
</dbReference>
<evidence type="ECO:0000313" key="7">
    <source>
        <dbReference type="Proteomes" id="UP000800036"/>
    </source>
</evidence>
<dbReference type="SUPFAM" id="SSF55729">
    <property type="entry name" value="Acyl-CoA N-acyltransferases (Nat)"/>
    <property type="match status" value="1"/>
</dbReference>
<evidence type="ECO:0000313" key="6">
    <source>
        <dbReference type="EMBL" id="KAF1973158.1"/>
    </source>
</evidence>
<protein>
    <submittedName>
        <fullName evidence="6">N-acetyltransferase complex ARD1 subunit</fullName>
    </submittedName>
</protein>
<dbReference type="CDD" id="cd04301">
    <property type="entry name" value="NAT_SF"/>
    <property type="match status" value="1"/>
</dbReference>
<name>A0A6A5V8H7_9PLEO</name>
<proteinExistence type="inferred from homology"/>
<dbReference type="AlphaFoldDB" id="A0A6A5V8H7"/>
<feature type="domain" description="N-acetyltransferase" evidence="5">
    <location>
        <begin position="1"/>
        <end position="162"/>
    </location>
</feature>
<organism evidence="6 7">
    <name type="scientific">Bimuria novae-zelandiae CBS 107.79</name>
    <dbReference type="NCBI Taxonomy" id="1447943"/>
    <lineage>
        <taxon>Eukaryota</taxon>
        <taxon>Fungi</taxon>
        <taxon>Dikarya</taxon>
        <taxon>Ascomycota</taxon>
        <taxon>Pezizomycotina</taxon>
        <taxon>Dothideomycetes</taxon>
        <taxon>Pleosporomycetidae</taxon>
        <taxon>Pleosporales</taxon>
        <taxon>Massarineae</taxon>
        <taxon>Didymosphaeriaceae</taxon>
        <taxon>Bimuria</taxon>
    </lineage>
</organism>